<evidence type="ECO:0000313" key="9">
    <source>
        <dbReference type="Proteomes" id="UP000291117"/>
    </source>
</evidence>
<organism evidence="8 9">
    <name type="scientific">Pedobacter hiemivivus</name>
    <dbReference type="NCBI Taxonomy" id="2530454"/>
    <lineage>
        <taxon>Bacteria</taxon>
        <taxon>Pseudomonadati</taxon>
        <taxon>Bacteroidota</taxon>
        <taxon>Sphingobacteriia</taxon>
        <taxon>Sphingobacteriales</taxon>
        <taxon>Sphingobacteriaceae</taxon>
        <taxon>Pedobacter</taxon>
    </lineage>
</organism>
<dbReference type="Pfam" id="PF07508">
    <property type="entry name" value="Recombinase"/>
    <property type="match status" value="1"/>
</dbReference>
<name>A0A4V2MKJ4_9SPHI</name>
<evidence type="ECO:0000256" key="2">
    <source>
        <dbReference type="ARBA" id="ARBA00023125"/>
    </source>
</evidence>
<dbReference type="Proteomes" id="UP000291117">
    <property type="component" value="Unassembled WGS sequence"/>
</dbReference>
<evidence type="ECO:0000256" key="5">
    <source>
        <dbReference type="PROSITE-ProRule" id="PRU10137"/>
    </source>
</evidence>
<keyword evidence="1" id="KW-0229">DNA integration</keyword>
<dbReference type="PROSITE" id="PS51737">
    <property type="entry name" value="RECOMBINASE_DNA_BIND"/>
    <property type="match status" value="1"/>
</dbReference>
<dbReference type="CDD" id="cd00338">
    <property type="entry name" value="Ser_Recombinase"/>
    <property type="match status" value="1"/>
</dbReference>
<dbReference type="EMBL" id="SJSM01000002">
    <property type="protein sequence ID" value="TCC98446.1"/>
    <property type="molecule type" value="Genomic_DNA"/>
</dbReference>
<sequence length="513" mass="60079">MKRACLYIRVSTDEQADKGFSQRDQAERLQTHCLKNDILVTRIIFEDYSAKTFNRPEWTKLLADMKKSRGEDFDYVMFTKWDRFSRNTADAYQMIRILTVDYQTQPIAIEQPLDLSVPESKTILAVYLSMPEVENDRRALNVTYGMRRAKKEGRWMGLAPIGYKNRITQDGRKYIAIHEPEASYMKWAFEQLAEGTLATEHVWMKAREKGLKCSRSSFWDYIRNPGYCGKIRVPQFKDEEAQLVDGQHEPLISERLFYQVQDMLEDRKRQFKNKKGTKAVSPRSLALRGFLICPKCNNLLSGSASRGRKHYYHYYHCSCGTRFKAEPTNILFERMLKQFVPKRGMAELFKAVVCDAFYDSKTRRPDYNRTVEFITLQNNRITKARELLLTDIISGKEYQEIKKECDDKIVRAEAELKQFNNRDTEDLDIEGLADLATKNLQKLSQFYSDADSDIKRLIIGSVYPEKWVFDGESHRTTKINQAAELIYQINNKLRYKKTGIKFLEKFHSGEVHL</sequence>
<dbReference type="InterPro" id="IPR006119">
    <property type="entry name" value="Resolv_N"/>
</dbReference>
<dbReference type="PANTHER" id="PTHR30461">
    <property type="entry name" value="DNA-INVERTASE FROM LAMBDOID PROPHAGE"/>
    <property type="match status" value="1"/>
</dbReference>
<dbReference type="Gene3D" id="3.40.50.1390">
    <property type="entry name" value="Resolvase, N-terminal catalytic domain"/>
    <property type="match status" value="1"/>
</dbReference>
<dbReference type="SMART" id="SM00857">
    <property type="entry name" value="Resolvase"/>
    <property type="match status" value="1"/>
</dbReference>
<dbReference type="RefSeq" id="WP_131607429.1">
    <property type="nucleotide sequence ID" value="NZ_SJSM01000002.1"/>
</dbReference>
<dbReference type="OrthoDB" id="9815006at2"/>
<feature type="domain" description="Resolvase/invertase-type recombinase catalytic" evidence="6">
    <location>
        <begin position="3"/>
        <end position="153"/>
    </location>
</feature>
<evidence type="ECO:0000259" key="6">
    <source>
        <dbReference type="PROSITE" id="PS51736"/>
    </source>
</evidence>
<comment type="caution">
    <text evidence="8">The sequence shown here is derived from an EMBL/GenBank/DDBJ whole genome shotgun (WGS) entry which is preliminary data.</text>
</comment>
<feature type="active site" description="O-(5'-phospho-DNA)-serine intermediate" evidence="4 5">
    <location>
        <position position="11"/>
    </location>
</feature>
<feature type="domain" description="Recombinase" evidence="7">
    <location>
        <begin position="160"/>
        <end position="270"/>
    </location>
</feature>
<proteinExistence type="predicted"/>
<dbReference type="InterPro" id="IPR006118">
    <property type="entry name" value="Recombinase_CS"/>
</dbReference>
<evidence type="ECO:0000259" key="7">
    <source>
        <dbReference type="PROSITE" id="PS51737"/>
    </source>
</evidence>
<dbReference type="Gene3D" id="3.90.1750.20">
    <property type="entry name" value="Putative Large Serine Recombinase, Chain B, Domain 2"/>
    <property type="match status" value="1"/>
</dbReference>
<keyword evidence="3" id="KW-0233">DNA recombination</keyword>
<dbReference type="GO" id="GO:0003677">
    <property type="term" value="F:DNA binding"/>
    <property type="evidence" value="ECO:0007669"/>
    <property type="project" value="UniProtKB-KW"/>
</dbReference>
<evidence type="ECO:0000256" key="4">
    <source>
        <dbReference type="PIRSR" id="PIRSR606118-50"/>
    </source>
</evidence>
<dbReference type="GO" id="GO:0000150">
    <property type="term" value="F:DNA strand exchange activity"/>
    <property type="evidence" value="ECO:0007669"/>
    <property type="project" value="InterPro"/>
</dbReference>
<dbReference type="PROSITE" id="PS51736">
    <property type="entry name" value="RECOMBINASES_3"/>
    <property type="match status" value="1"/>
</dbReference>
<gene>
    <name evidence="8" type="ORF">EZ444_03950</name>
</gene>
<dbReference type="InterPro" id="IPR038109">
    <property type="entry name" value="DNA_bind_recomb_sf"/>
</dbReference>
<dbReference type="GO" id="GO:0015074">
    <property type="term" value="P:DNA integration"/>
    <property type="evidence" value="ECO:0007669"/>
    <property type="project" value="UniProtKB-KW"/>
</dbReference>
<reference evidence="8 9" key="1">
    <citation type="submission" date="2019-02" db="EMBL/GenBank/DDBJ databases">
        <title>Pedobacter sp. RP-3-8 sp. nov., isolated from Arctic soil.</title>
        <authorList>
            <person name="Dahal R.H."/>
        </authorList>
    </citation>
    <scope>NUCLEOTIDE SEQUENCE [LARGE SCALE GENOMIC DNA]</scope>
    <source>
        <strain evidence="8 9">RP-3-8</strain>
    </source>
</reference>
<dbReference type="InterPro" id="IPR050639">
    <property type="entry name" value="SSR_resolvase"/>
</dbReference>
<keyword evidence="2" id="KW-0238">DNA-binding</keyword>
<evidence type="ECO:0000256" key="3">
    <source>
        <dbReference type="ARBA" id="ARBA00023172"/>
    </source>
</evidence>
<dbReference type="PANTHER" id="PTHR30461:SF23">
    <property type="entry name" value="DNA RECOMBINASE-RELATED"/>
    <property type="match status" value="1"/>
</dbReference>
<dbReference type="Pfam" id="PF00239">
    <property type="entry name" value="Resolvase"/>
    <property type="match status" value="1"/>
</dbReference>
<protein>
    <submittedName>
        <fullName evidence="8">Recombinase family protein</fullName>
    </submittedName>
</protein>
<dbReference type="InterPro" id="IPR036162">
    <property type="entry name" value="Resolvase-like_N_sf"/>
</dbReference>
<evidence type="ECO:0000313" key="8">
    <source>
        <dbReference type="EMBL" id="TCC98446.1"/>
    </source>
</evidence>
<dbReference type="SUPFAM" id="SSF53041">
    <property type="entry name" value="Resolvase-like"/>
    <property type="match status" value="1"/>
</dbReference>
<dbReference type="AlphaFoldDB" id="A0A4V2MKJ4"/>
<dbReference type="InterPro" id="IPR011109">
    <property type="entry name" value="DNA_bind_recombinase_dom"/>
</dbReference>
<keyword evidence="9" id="KW-1185">Reference proteome</keyword>
<accession>A0A4V2MKJ4</accession>
<dbReference type="PROSITE" id="PS00397">
    <property type="entry name" value="RECOMBINASES_1"/>
    <property type="match status" value="1"/>
</dbReference>
<evidence type="ECO:0000256" key="1">
    <source>
        <dbReference type="ARBA" id="ARBA00022908"/>
    </source>
</evidence>